<dbReference type="PANTHER" id="PTHR30154">
    <property type="entry name" value="LEUCINE-RESPONSIVE REGULATORY PROTEIN"/>
    <property type="match status" value="1"/>
</dbReference>
<evidence type="ECO:0000256" key="2">
    <source>
        <dbReference type="ARBA" id="ARBA00023125"/>
    </source>
</evidence>
<dbReference type="PROSITE" id="PS50956">
    <property type="entry name" value="HTH_ASNC_2"/>
    <property type="match status" value="1"/>
</dbReference>
<evidence type="ECO:0000313" key="5">
    <source>
        <dbReference type="EMBL" id="PSL20085.1"/>
    </source>
</evidence>
<dbReference type="OrthoDB" id="7856348at2"/>
<dbReference type="Gene3D" id="1.10.10.10">
    <property type="entry name" value="Winged helix-like DNA-binding domain superfamily/Winged helix DNA-binding domain"/>
    <property type="match status" value="1"/>
</dbReference>
<evidence type="ECO:0000256" key="1">
    <source>
        <dbReference type="ARBA" id="ARBA00023015"/>
    </source>
</evidence>
<dbReference type="RefSeq" id="WP_106608094.1">
    <property type="nucleotide sequence ID" value="NZ_PYGJ01000004.1"/>
</dbReference>
<dbReference type="InterPro" id="IPR036388">
    <property type="entry name" value="WH-like_DNA-bd_sf"/>
</dbReference>
<dbReference type="Pfam" id="PF01037">
    <property type="entry name" value="AsnC_trans_reg"/>
    <property type="match status" value="1"/>
</dbReference>
<dbReference type="SUPFAM" id="SSF46785">
    <property type="entry name" value="Winged helix' DNA-binding domain"/>
    <property type="match status" value="1"/>
</dbReference>
<dbReference type="PANTHER" id="PTHR30154:SF34">
    <property type="entry name" value="TRANSCRIPTIONAL REGULATOR AZLB"/>
    <property type="match status" value="1"/>
</dbReference>
<gene>
    <name evidence="5" type="ORF">CLV88_104145</name>
</gene>
<organism evidence="5 6">
    <name type="scientific">Shimia abyssi</name>
    <dbReference type="NCBI Taxonomy" id="1662395"/>
    <lineage>
        <taxon>Bacteria</taxon>
        <taxon>Pseudomonadati</taxon>
        <taxon>Pseudomonadota</taxon>
        <taxon>Alphaproteobacteria</taxon>
        <taxon>Rhodobacterales</taxon>
        <taxon>Roseobacteraceae</taxon>
    </lineage>
</organism>
<dbReference type="CDD" id="cd00090">
    <property type="entry name" value="HTH_ARSR"/>
    <property type="match status" value="1"/>
</dbReference>
<keyword evidence="2" id="KW-0238">DNA-binding</keyword>
<keyword evidence="6" id="KW-1185">Reference proteome</keyword>
<dbReference type="InterPro" id="IPR036390">
    <property type="entry name" value="WH_DNA-bd_sf"/>
</dbReference>
<dbReference type="InterPro" id="IPR019887">
    <property type="entry name" value="Tscrpt_reg_AsnC/Lrp_C"/>
</dbReference>
<dbReference type="SMART" id="SM00344">
    <property type="entry name" value="HTH_ASNC"/>
    <property type="match status" value="1"/>
</dbReference>
<dbReference type="GO" id="GO:0006355">
    <property type="term" value="P:regulation of DNA-templated transcription"/>
    <property type="evidence" value="ECO:0007669"/>
    <property type="project" value="UniProtKB-ARBA"/>
</dbReference>
<dbReference type="InterPro" id="IPR011008">
    <property type="entry name" value="Dimeric_a/b-barrel"/>
</dbReference>
<dbReference type="AlphaFoldDB" id="A0A2P8FED5"/>
<protein>
    <submittedName>
        <fullName evidence="5">AsnC family transcriptional regulator</fullName>
    </submittedName>
</protein>
<dbReference type="SUPFAM" id="SSF54909">
    <property type="entry name" value="Dimeric alpha+beta barrel"/>
    <property type="match status" value="1"/>
</dbReference>
<dbReference type="PRINTS" id="PR00033">
    <property type="entry name" value="HTHASNC"/>
</dbReference>
<evidence type="ECO:0000313" key="6">
    <source>
        <dbReference type="Proteomes" id="UP000240418"/>
    </source>
</evidence>
<comment type="caution">
    <text evidence="5">The sequence shown here is derived from an EMBL/GenBank/DDBJ whole genome shotgun (WGS) entry which is preliminary data.</text>
</comment>
<proteinExistence type="predicted"/>
<evidence type="ECO:0000259" key="4">
    <source>
        <dbReference type="PROSITE" id="PS50956"/>
    </source>
</evidence>
<accession>A0A2P8FED5</accession>
<name>A0A2P8FED5_9RHOB</name>
<dbReference type="Gene3D" id="3.30.70.920">
    <property type="match status" value="1"/>
</dbReference>
<keyword evidence="1" id="KW-0805">Transcription regulation</keyword>
<feature type="domain" description="HTH asnC-type" evidence="4">
    <location>
        <begin position="5"/>
        <end position="66"/>
    </location>
</feature>
<dbReference type="Pfam" id="PF13412">
    <property type="entry name" value="HTH_24"/>
    <property type="match status" value="1"/>
</dbReference>
<dbReference type="GO" id="GO:0043565">
    <property type="term" value="F:sequence-specific DNA binding"/>
    <property type="evidence" value="ECO:0007669"/>
    <property type="project" value="InterPro"/>
</dbReference>
<dbReference type="InterPro" id="IPR000485">
    <property type="entry name" value="AsnC-type_HTH_dom"/>
</dbReference>
<dbReference type="GO" id="GO:0005829">
    <property type="term" value="C:cytosol"/>
    <property type="evidence" value="ECO:0007669"/>
    <property type="project" value="TreeGrafter"/>
</dbReference>
<dbReference type="InterPro" id="IPR019888">
    <property type="entry name" value="Tscrpt_reg_AsnC-like"/>
</dbReference>
<dbReference type="EMBL" id="PYGJ01000004">
    <property type="protein sequence ID" value="PSL20085.1"/>
    <property type="molecule type" value="Genomic_DNA"/>
</dbReference>
<dbReference type="GO" id="GO:0043200">
    <property type="term" value="P:response to amino acid"/>
    <property type="evidence" value="ECO:0007669"/>
    <property type="project" value="TreeGrafter"/>
</dbReference>
<sequence>MVAELDDIDRRLLTAVQKNTRLTADELGEIAGVSRSAVQRRLKRFREEGVIEADIAVVSPKAVGRPMTFVVEVEMERERTDLLDEFRRSMLALDDVQQCYYVTGQADFILVVTAPDMGAYEEFSRRVFNDNPNIRRFHSNVVIDRVKVGLQVPV</sequence>
<dbReference type="InterPro" id="IPR011991">
    <property type="entry name" value="ArsR-like_HTH"/>
</dbReference>
<reference evidence="5 6" key="1">
    <citation type="submission" date="2018-03" db="EMBL/GenBank/DDBJ databases">
        <title>Genomic Encyclopedia of Archaeal and Bacterial Type Strains, Phase II (KMG-II): from individual species to whole genera.</title>
        <authorList>
            <person name="Goeker M."/>
        </authorList>
    </citation>
    <scope>NUCLEOTIDE SEQUENCE [LARGE SCALE GENOMIC DNA]</scope>
    <source>
        <strain evidence="5 6">DSM 100673</strain>
    </source>
</reference>
<keyword evidence="3" id="KW-0804">Transcription</keyword>
<dbReference type="Proteomes" id="UP000240418">
    <property type="component" value="Unassembled WGS sequence"/>
</dbReference>
<evidence type="ECO:0000256" key="3">
    <source>
        <dbReference type="ARBA" id="ARBA00023163"/>
    </source>
</evidence>